<keyword evidence="3" id="KW-1185">Reference proteome</keyword>
<dbReference type="RefSeq" id="WP_053946609.1">
    <property type="nucleotide sequence ID" value="NZ_CP012622.1"/>
</dbReference>
<reference evidence="2 3" key="1">
    <citation type="journal article" date="2015" name="Genome Announc.">
        <title>Complete Genome Sequence of Spiroplasma cantharicola CC-1T (DSM 21588), a Bacterium Isolated from Soldier Beetle (Cantharis carolinus).</title>
        <authorList>
            <person name="Lo W.S."/>
            <person name="Liu P.Y."/>
            <person name="Kuo C.H."/>
        </authorList>
    </citation>
    <scope>NUCLEOTIDE SEQUENCE [LARGE SCALE GENOMIC DNA]</scope>
    <source>
        <strain evidence="2 3">CC-1</strain>
    </source>
</reference>
<dbReference type="AlphaFoldDB" id="A0A0M5KEJ2"/>
<feature type="transmembrane region" description="Helical" evidence="1">
    <location>
        <begin position="214"/>
        <end position="231"/>
    </location>
</feature>
<evidence type="ECO:0000313" key="2">
    <source>
        <dbReference type="EMBL" id="ALD66869.1"/>
    </source>
</evidence>
<sequence length="251" mass="29471">MKAIKPINYEKIIIKRVNSVYQNLKQNISKEFKIPNNIEDFLNKNSQINTREEVELFGKEFDKTFGDWKALDNNSDKLIILNHLMSIFQNSIIVLISIDVNLEKEKLEKEIVTDSRGIDIIVATAVQAFGVKTNELLEKYSKLNLQEDSNNTFKPMNDFLKIVSELDAQSAFSKLMENILEFNQNYTNTYKRLSMIQEDQLSTKRIEIFMDYMNAYYLMIYLLELVLIYPLQEGMMNQKVFDNIMPNINLF</sequence>
<accession>A0A0M5KEJ2</accession>
<keyword evidence="1" id="KW-1133">Transmembrane helix</keyword>
<dbReference type="STRING" id="362837.SCANT_v1c09630"/>
<dbReference type="Proteomes" id="UP000063919">
    <property type="component" value="Chromosome"/>
</dbReference>
<dbReference type="EMBL" id="CP012622">
    <property type="protein sequence ID" value="ALD66869.1"/>
    <property type="molecule type" value="Genomic_DNA"/>
</dbReference>
<protein>
    <submittedName>
        <fullName evidence="2">Uncharacterized protein</fullName>
    </submittedName>
</protein>
<dbReference type="OrthoDB" id="388816at2"/>
<name>A0A0M5KEJ2_9MOLU</name>
<evidence type="ECO:0000313" key="3">
    <source>
        <dbReference type="Proteomes" id="UP000063919"/>
    </source>
</evidence>
<keyword evidence="1" id="KW-0472">Membrane</keyword>
<dbReference type="KEGG" id="scj:SCANT_v1c09630"/>
<organism evidence="2 3">
    <name type="scientific">Spiroplasma cantharicola</name>
    <dbReference type="NCBI Taxonomy" id="362837"/>
    <lineage>
        <taxon>Bacteria</taxon>
        <taxon>Bacillati</taxon>
        <taxon>Mycoplasmatota</taxon>
        <taxon>Mollicutes</taxon>
        <taxon>Entomoplasmatales</taxon>
        <taxon>Spiroplasmataceae</taxon>
        <taxon>Spiroplasma</taxon>
    </lineage>
</organism>
<gene>
    <name evidence="2" type="ORF">SCANT_v1c09630</name>
</gene>
<dbReference type="PATRIC" id="fig|362837.3.peg.979"/>
<proteinExistence type="predicted"/>
<keyword evidence="1" id="KW-0812">Transmembrane</keyword>
<evidence type="ECO:0000256" key="1">
    <source>
        <dbReference type="SAM" id="Phobius"/>
    </source>
</evidence>